<keyword evidence="6 8" id="KW-0862">Zinc</keyword>
<evidence type="ECO:0000313" key="10">
    <source>
        <dbReference type="EMBL" id="NDY57905.1"/>
    </source>
</evidence>
<dbReference type="SUPFAM" id="SSF53927">
    <property type="entry name" value="Cytidine deaminase-like"/>
    <property type="match status" value="1"/>
</dbReference>
<comment type="similarity">
    <text evidence="1">Belongs to the cytidine and deoxycytidylate deaminase family. ADAT2 subfamily.</text>
</comment>
<protein>
    <recommendedName>
        <fullName evidence="8">tRNA-specific adenosine deaminase</fullName>
        <ecNumber evidence="8">3.5.4.33</ecNumber>
    </recommendedName>
</protein>
<dbReference type="Pfam" id="PF00383">
    <property type="entry name" value="dCMP_cyt_deam_1"/>
    <property type="match status" value="1"/>
</dbReference>
<evidence type="ECO:0000256" key="6">
    <source>
        <dbReference type="ARBA" id="ARBA00022833"/>
    </source>
</evidence>
<dbReference type="EMBL" id="JAAGRQ010000067">
    <property type="protein sequence ID" value="NDY57905.1"/>
    <property type="molecule type" value="Genomic_DNA"/>
</dbReference>
<dbReference type="HAMAP" id="MF_00972">
    <property type="entry name" value="tRNA_aden_deaminase"/>
    <property type="match status" value="1"/>
</dbReference>
<evidence type="ECO:0000256" key="5">
    <source>
        <dbReference type="ARBA" id="ARBA00022801"/>
    </source>
</evidence>
<feature type="binding site" evidence="8">
    <location>
        <position position="77"/>
    </location>
    <ligand>
        <name>Zn(2+)</name>
        <dbReference type="ChEBI" id="CHEBI:29105"/>
        <note>catalytic</note>
    </ligand>
</feature>
<dbReference type="GO" id="GO:0008270">
    <property type="term" value="F:zinc ion binding"/>
    <property type="evidence" value="ECO:0007669"/>
    <property type="project" value="UniProtKB-UniRule"/>
</dbReference>
<comment type="caution">
    <text evidence="10">The sequence shown here is derived from an EMBL/GenBank/DDBJ whole genome shotgun (WGS) entry which is preliminary data.</text>
</comment>
<feature type="binding site" evidence="8">
    <location>
        <position position="47"/>
    </location>
    <ligand>
        <name>Zn(2+)</name>
        <dbReference type="ChEBI" id="CHEBI:29105"/>
        <note>catalytic</note>
    </ligand>
</feature>
<gene>
    <name evidence="8" type="primary">tadA</name>
    <name evidence="10" type="ORF">G3N56_14305</name>
</gene>
<dbReference type="CDD" id="cd01285">
    <property type="entry name" value="nucleoside_deaminase"/>
    <property type="match status" value="1"/>
</dbReference>
<keyword evidence="3 8" id="KW-0819">tRNA processing</keyword>
<dbReference type="InterPro" id="IPR002125">
    <property type="entry name" value="CMP_dCMP_dom"/>
</dbReference>
<dbReference type="Proteomes" id="UP000469724">
    <property type="component" value="Unassembled WGS sequence"/>
</dbReference>
<evidence type="ECO:0000256" key="2">
    <source>
        <dbReference type="ARBA" id="ARBA00011738"/>
    </source>
</evidence>
<dbReference type="InterPro" id="IPR028883">
    <property type="entry name" value="tRNA_aden_deaminase"/>
</dbReference>
<dbReference type="InterPro" id="IPR016192">
    <property type="entry name" value="APOBEC/CMP_deaminase_Zn-bd"/>
</dbReference>
<dbReference type="InterPro" id="IPR016193">
    <property type="entry name" value="Cytidine_deaminase-like"/>
</dbReference>
<dbReference type="Gene3D" id="3.40.140.10">
    <property type="entry name" value="Cytidine Deaminase, domain 2"/>
    <property type="match status" value="1"/>
</dbReference>
<evidence type="ECO:0000256" key="3">
    <source>
        <dbReference type="ARBA" id="ARBA00022694"/>
    </source>
</evidence>
<dbReference type="PANTHER" id="PTHR11079:SF202">
    <property type="entry name" value="TRNA-SPECIFIC ADENOSINE DEAMINASE"/>
    <property type="match status" value="1"/>
</dbReference>
<evidence type="ECO:0000256" key="1">
    <source>
        <dbReference type="ARBA" id="ARBA00010669"/>
    </source>
</evidence>
<dbReference type="PROSITE" id="PS51747">
    <property type="entry name" value="CYT_DCMP_DEAMINASES_2"/>
    <property type="match status" value="1"/>
</dbReference>
<keyword evidence="4 8" id="KW-0479">Metal-binding</keyword>
<dbReference type="NCBIfam" id="NF008113">
    <property type="entry name" value="PRK10860.1"/>
    <property type="match status" value="1"/>
</dbReference>
<evidence type="ECO:0000313" key="11">
    <source>
        <dbReference type="Proteomes" id="UP000469724"/>
    </source>
</evidence>
<proteinExistence type="inferred from homology"/>
<comment type="cofactor">
    <cofactor evidence="8">
        <name>Zn(2+)</name>
        <dbReference type="ChEBI" id="CHEBI:29105"/>
    </cofactor>
    <text evidence="8">Binds 1 zinc ion per subunit.</text>
</comment>
<sequence>MDPALAEARRAAAFGDVPVGAAVYSSRGELLAQAGNSPLRLGDPTAHAEVLALRQAAERLGNYRLSDCILVCTLEPCLMCMGAMVHARVGLLVFGAADPRTGAAGSRLAAMDLPFLNHRLKVFGGIRNDECAGMLRQFFKVRRERPATADVAGTAGAAWTEASPGWPLGIRTG</sequence>
<comment type="catalytic activity">
    <reaction evidence="7 8">
        <text>adenosine(34) in tRNA + H2O + H(+) = inosine(34) in tRNA + NH4(+)</text>
        <dbReference type="Rhea" id="RHEA:43168"/>
        <dbReference type="Rhea" id="RHEA-COMP:10373"/>
        <dbReference type="Rhea" id="RHEA-COMP:10374"/>
        <dbReference type="ChEBI" id="CHEBI:15377"/>
        <dbReference type="ChEBI" id="CHEBI:15378"/>
        <dbReference type="ChEBI" id="CHEBI:28938"/>
        <dbReference type="ChEBI" id="CHEBI:74411"/>
        <dbReference type="ChEBI" id="CHEBI:82852"/>
        <dbReference type="EC" id="3.5.4.33"/>
    </reaction>
</comment>
<dbReference type="GO" id="GO:0002100">
    <property type="term" value="P:tRNA wobble adenosine to inosine editing"/>
    <property type="evidence" value="ECO:0007669"/>
    <property type="project" value="UniProtKB-UniRule"/>
</dbReference>
<organism evidence="10 11">
    <name type="scientific">Desulfolutivibrio sulfodismutans</name>
    <dbReference type="NCBI Taxonomy" id="63561"/>
    <lineage>
        <taxon>Bacteria</taxon>
        <taxon>Pseudomonadati</taxon>
        <taxon>Thermodesulfobacteriota</taxon>
        <taxon>Desulfovibrionia</taxon>
        <taxon>Desulfovibrionales</taxon>
        <taxon>Desulfovibrionaceae</taxon>
        <taxon>Desulfolutivibrio</taxon>
    </lineage>
</organism>
<evidence type="ECO:0000256" key="7">
    <source>
        <dbReference type="ARBA" id="ARBA00048045"/>
    </source>
</evidence>
<feature type="domain" description="CMP/dCMP-type deaminase" evidence="9">
    <location>
        <begin position="1"/>
        <end position="108"/>
    </location>
</feature>
<keyword evidence="11" id="KW-1185">Reference proteome</keyword>
<name>A0A7K3NQ37_9BACT</name>
<dbReference type="PANTHER" id="PTHR11079">
    <property type="entry name" value="CYTOSINE DEAMINASE FAMILY MEMBER"/>
    <property type="match status" value="1"/>
</dbReference>
<reference evidence="10 11" key="1">
    <citation type="submission" date="2020-02" db="EMBL/GenBank/DDBJ databases">
        <title>Comparative genomics of sulfur disproportionating microorganisms.</title>
        <authorList>
            <person name="Ward L.M."/>
            <person name="Bertran E."/>
            <person name="Johnston D.T."/>
        </authorList>
    </citation>
    <scope>NUCLEOTIDE SEQUENCE [LARGE SCALE GENOMIC DNA]</scope>
    <source>
        <strain evidence="10 11">DSM 3696</strain>
    </source>
</reference>
<evidence type="ECO:0000256" key="8">
    <source>
        <dbReference type="HAMAP-Rule" id="MF_00972"/>
    </source>
</evidence>
<dbReference type="AlphaFoldDB" id="A0A7K3NQ37"/>
<dbReference type="PROSITE" id="PS00903">
    <property type="entry name" value="CYT_DCMP_DEAMINASES_1"/>
    <property type="match status" value="1"/>
</dbReference>
<keyword evidence="5 8" id="KW-0378">Hydrolase</keyword>
<feature type="binding site" evidence="8">
    <location>
        <position position="80"/>
    </location>
    <ligand>
        <name>Zn(2+)</name>
        <dbReference type="ChEBI" id="CHEBI:29105"/>
        <note>catalytic</note>
    </ligand>
</feature>
<evidence type="ECO:0000259" key="9">
    <source>
        <dbReference type="PROSITE" id="PS51747"/>
    </source>
</evidence>
<feature type="active site" description="Proton donor" evidence="8">
    <location>
        <position position="49"/>
    </location>
</feature>
<dbReference type="EC" id="3.5.4.33" evidence="8"/>
<evidence type="ECO:0000256" key="4">
    <source>
        <dbReference type="ARBA" id="ARBA00022723"/>
    </source>
</evidence>
<comment type="function">
    <text evidence="8">Catalyzes the deamination of adenosine to inosine at the wobble position 34 of tRNA(Arg2).</text>
</comment>
<accession>A0A7K3NQ37</accession>
<dbReference type="GO" id="GO:0052717">
    <property type="term" value="F:tRNA-specific adenosine-34 deaminase activity"/>
    <property type="evidence" value="ECO:0007669"/>
    <property type="project" value="UniProtKB-UniRule"/>
</dbReference>
<comment type="subunit">
    <text evidence="2 8">Homodimer.</text>
</comment>